<feature type="compositionally biased region" description="Polar residues" evidence="1">
    <location>
        <begin position="126"/>
        <end position="137"/>
    </location>
</feature>
<sequence>MFCILDAEYISLHFDEWITISPTNDAPSKKANEIYSIEAQIHLLPSSNGRVIELTKMAWSKLPATANADTSIEEDEVCRQLVFLHIITDGNQLLVASSSDETSAKEPLLSRPSPPACHSSSKRTESAWNDTAQGYNR</sequence>
<evidence type="ECO:0000256" key="1">
    <source>
        <dbReference type="SAM" id="MobiDB-lite"/>
    </source>
</evidence>
<organism evidence="2 3">
    <name type="scientific">Protopolystoma xenopodis</name>
    <dbReference type="NCBI Taxonomy" id="117903"/>
    <lineage>
        <taxon>Eukaryota</taxon>
        <taxon>Metazoa</taxon>
        <taxon>Spiralia</taxon>
        <taxon>Lophotrochozoa</taxon>
        <taxon>Platyhelminthes</taxon>
        <taxon>Monogenea</taxon>
        <taxon>Polyopisthocotylea</taxon>
        <taxon>Polystomatidea</taxon>
        <taxon>Polystomatidae</taxon>
        <taxon>Protopolystoma</taxon>
    </lineage>
</organism>
<dbReference type="AlphaFoldDB" id="A0A3S5FEE3"/>
<gene>
    <name evidence="2" type="ORF">PXEA_LOCUS18234</name>
</gene>
<name>A0A3S5FEE3_9PLAT</name>
<evidence type="ECO:0000313" key="2">
    <source>
        <dbReference type="EMBL" id="VEL24794.1"/>
    </source>
</evidence>
<evidence type="ECO:0000313" key="3">
    <source>
        <dbReference type="Proteomes" id="UP000784294"/>
    </source>
</evidence>
<feature type="region of interest" description="Disordered" evidence="1">
    <location>
        <begin position="103"/>
        <end position="137"/>
    </location>
</feature>
<comment type="caution">
    <text evidence="2">The sequence shown here is derived from an EMBL/GenBank/DDBJ whole genome shotgun (WGS) entry which is preliminary data.</text>
</comment>
<dbReference type="Proteomes" id="UP000784294">
    <property type="component" value="Unassembled WGS sequence"/>
</dbReference>
<reference evidence="2" key="1">
    <citation type="submission" date="2018-11" db="EMBL/GenBank/DDBJ databases">
        <authorList>
            <consortium name="Pathogen Informatics"/>
        </authorList>
    </citation>
    <scope>NUCLEOTIDE SEQUENCE</scope>
</reference>
<accession>A0A3S5FEE3</accession>
<dbReference type="EMBL" id="CAAALY010069692">
    <property type="protein sequence ID" value="VEL24794.1"/>
    <property type="molecule type" value="Genomic_DNA"/>
</dbReference>
<protein>
    <submittedName>
        <fullName evidence="2">Uncharacterized protein</fullName>
    </submittedName>
</protein>
<proteinExistence type="predicted"/>
<keyword evidence="3" id="KW-1185">Reference proteome</keyword>